<dbReference type="PANTHER" id="PTHR16008">
    <property type="entry name" value="F-BOX ONLY PROTEIN 4"/>
    <property type="match status" value="1"/>
</dbReference>
<gene>
    <name evidence="3" type="ORF">VNI00_006144</name>
</gene>
<feature type="domain" description="F-box" evidence="2">
    <location>
        <begin position="66"/>
        <end position="115"/>
    </location>
</feature>
<evidence type="ECO:0000256" key="1">
    <source>
        <dbReference type="SAM" id="MobiDB-lite"/>
    </source>
</evidence>
<dbReference type="GO" id="GO:0031146">
    <property type="term" value="P:SCF-dependent proteasomal ubiquitin-dependent protein catabolic process"/>
    <property type="evidence" value="ECO:0007669"/>
    <property type="project" value="InterPro"/>
</dbReference>
<dbReference type="Proteomes" id="UP001383192">
    <property type="component" value="Unassembled WGS sequence"/>
</dbReference>
<feature type="domain" description="F-box" evidence="2">
    <location>
        <begin position="366"/>
        <end position="415"/>
    </location>
</feature>
<organism evidence="3 4">
    <name type="scientific">Paramarasmius palmivorus</name>
    <dbReference type="NCBI Taxonomy" id="297713"/>
    <lineage>
        <taxon>Eukaryota</taxon>
        <taxon>Fungi</taxon>
        <taxon>Dikarya</taxon>
        <taxon>Basidiomycota</taxon>
        <taxon>Agaricomycotina</taxon>
        <taxon>Agaricomycetes</taxon>
        <taxon>Agaricomycetidae</taxon>
        <taxon>Agaricales</taxon>
        <taxon>Marasmiineae</taxon>
        <taxon>Marasmiaceae</taxon>
        <taxon>Paramarasmius</taxon>
    </lineage>
</organism>
<proteinExistence type="predicted"/>
<dbReference type="InterPro" id="IPR001810">
    <property type="entry name" value="F-box_dom"/>
</dbReference>
<dbReference type="GO" id="GO:0000209">
    <property type="term" value="P:protein polyubiquitination"/>
    <property type="evidence" value="ECO:0007669"/>
    <property type="project" value="TreeGrafter"/>
</dbReference>
<dbReference type="SUPFAM" id="SSF81383">
    <property type="entry name" value="F-box domain"/>
    <property type="match status" value="2"/>
</dbReference>
<dbReference type="CDD" id="cd09917">
    <property type="entry name" value="F-box_SF"/>
    <property type="match status" value="2"/>
</dbReference>
<reference evidence="3 4" key="1">
    <citation type="submission" date="2024-01" db="EMBL/GenBank/DDBJ databases">
        <title>A draft genome for a cacao thread blight-causing isolate of Paramarasmius palmivorus.</title>
        <authorList>
            <person name="Baruah I.K."/>
            <person name="Bukari Y."/>
            <person name="Amoako-Attah I."/>
            <person name="Meinhardt L.W."/>
            <person name="Bailey B.A."/>
            <person name="Cohen S.P."/>
        </authorList>
    </citation>
    <scope>NUCLEOTIDE SEQUENCE [LARGE SCALE GENOMIC DNA]</scope>
    <source>
        <strain evidence="3 4">GH-12</strain>
    </source>
</reference>
<accession>A0AAW0D505</accession>
<evidence type="ECO:0000313" key="3">
    <source>
        <dbReference type="EMBL" id="KAK7047816.1"/>
    </source>
</evidence>
<protein>
    <recommendedName>
        <fullName evidence="2">F-box domain-containing protein</fullName>
    </recommendedName>
</protein>
<dbReference type="GO" id="GO:0019005">
    <property type="term" value="C:SCF ubiquitin ligase complex"/>
    <property type="evidence" value="ECO:0007669"/>
    <property type="project" value="TreeGrafter"/>
</dbReference>
<dbReference type="Gene3D" id="1.20.1280.50">
    <property type="match status" value="2"/>
</dbReference>
<feature type="region of interest" description="Disordered" evidence="1">
    <location>
        <begin position="1"/>
        <end position="42"/>
    </location>
</feature>
<dbReference type="PROSITE" id="PS50181">
    <property type="entry name" value="FBOX"/>
    <property type="match status" value="2"/>
</dbReference>
<dbReference type="SMART" id="SM00256">
    <property type="entry name" value="FBOX"/>
    <property type="match status" value="2"/>
</dbReference>
<dbReference type="AlphaFoldDB" id="A0AAW0D505"/>
<name>A0AAW0D505_9AGAR</name>
<dbReference type="Pfam" id="PF12937">
    <property type="entry name" value="F-box-like"/>
    <property type="match status" value="2"/>
</dbReference>
<dbReference type="InterPro" id="IPR036047">
    <property type="entry name" value="F-box-like_dom_sf"/>
</dbReference>
<dbReference type="InterPro" id="IPR039588">
    <property type="entry name" value="FBXO4"/>
</dbReference>
<evidence type="ECO:0000313" key="4">
    <source>
        <dbReference type="Proteomes" id="UP001383192"/>
    </source>
</evidence>
<dbReference type="PANTHER" id="PTHR16008:SF4">
    <property type="entry name" value="F-BOX ONLY PROTEIN 4"/>
    <property type="match status" value="1"/>
</dbReference>
<comment type="caution">
    <text evidence="3">The sequence shown here is derived from an EMBL/GenBank/DDBJ whole genome shotgun (WGS) entry which is preliminary data.</text>
</comment>
<keyword evidence="4" id="KW-1185">Reference proteome</keyword>
<sequence>MTRRSARLEEKQLEEKKKLPTESASKPKPNTRVAAVKGKAKKPKATVDSRTVIVGSNASNVQKFLRRLLKEAPVDIMLEIFSHLQPTELLNLARASKYLRAILLSKSSLHLWKAVIMNAGLPPKPDDICELKYASLANDSYCHVRSPVSSEVHVLTFGAYRFAVRVLAKLFPGNADYDAMMNVLAKCGSGYFIPSLLEGYRLEFVEVRDDPDKLGQWMKERQAKFIELTKHAERCREWHVRKQLQAKAEREAELDKIRGLRMDTILKKLAKLGYDEEDLACRPQITHHSLVNQAKKLTEKEWEKIKPRIIEVVEKALRLEAKKQSSIQSGSKSRTDANTPVVKGKAKKAKVDAHVAMSSENARFLQKLFTEAPLDILLEIFSHLQPKELLNLARTSKDLRAMLLSKRSLQIWRAVIKNAELPLAPGDISEPQYASLAYDSFCHYSSAGRVPVNLLPGNADYDVMTSVLDNSGDRTNKWPSDIQDMQRQGILELVPRVITGRQHYYIPSILEDYCLQFVEMKSDPEKLAKWKMKKQQNFTDLKKVEPTLPCSVHAKQCQKWHARKLVQWKAERKAELEEIRERRIDKHVLHASDLSRLANFWHRILKNLAELGWDEKDLERRPQIIHHSLVNQPKELTDEEWGKIKSRIIEVVERDQVQTQGQRLQALEYANRYQKLAEAYNTYWENHPKAIIPPIGDVVMASPNVESLIWDTPCDEMLSTTSLSQALETDLPNMRSTWIANTNQQLRTVLVRRRVQGWFTAETAAFQCRQCAEVLWIPRVYSHSCCFAPRNRPSTPRTWKKSFNPFKMLSWRSWSAESLRMPFNYEYARDMMQICSLDLKTTSLATLDEVDPLFECLDCRHGPRRLFLMWTSVLAHDHERRHRIALVRLGELEESVKSAAVDYFGSRYPLVGDEALWRCNLCENSGLYQDIKAHIRERHDLADEDIKREHWYADRDMHFAYLHPKPFKYDPSGP</sequence>
<evidence type="ECO:0000259" key="2">
    <source>
        <dbReference type="PROSITE" id="PS50181"/>
    </source>
</evidence>
<dbReference type="EMBL" id="JAYKXP010000018">
    <property type="protein sequence ID" value="KAK7047816.1"/>
    <property type="molecule type" value="Genomic_DNA"/>
</dbReference>
<feature type="region of interest" description="Disordered" evidence="1">
    <location>
        <begin position="324"/>
        <end position="344"/>
    </location>
</feature>
<feature type="compositionally biased region" description="Basic and acidic residues" evidence="1">
    <location>
        <begin position="1"/>
        <end position="20"/>
    </location>
</feature>